<feature type="transmembrane region" description="Helical" evidence="1">
    <location>
        <begin position="109"/>
        <end position="130"/>
    </location>
</feature>
<feature type="transmembrane region" description="Helical" evidence="1">
    <location>
        <begin position="45"/>
        <end position="68"/>
    </location>
</feature>
<dbReference type="RefSeq" id="WP_309392090.1">
    <property type="nucleotide sequence ID" value="NZ_JADBEO010000023.1"/>
</dbReference>
<keyword evidence="1" id="KW-0472">Membrane</keyword>
<organism evidence="2 3">
    <name type="scientific">Chelatococcus sambhunathii</name>
    <dbReference type="NCBI Taxonomy" id="363953"/>
    <lineage>
        <taxon>Bacteria</taxon>
        <taxon>Pseudomonadati</taxon>
        <taxon>Pseudomonadota</taxon>
        <taxon>Alphaproteobacteria</taxon>
        <taxon>Hyphomicrobiales</taxon>
        <taxon>Chelatococcaceae</taxon>
        <taxon>Chelatococcus</taxon>
    </lineage>
</organism>
<name>A0ABU1DH21_9HYPH</name>
<proteinExistence type="predicted"/>
<feature type="transmembrane region" description="Helical" evidence="1">
    <location>
        <begin position="19"/>
        <end position="39"/>
    </location>
</feature>
<keyword evidence="3" id="KW-1185">Reference proteome</keyword>
<comment type="caution">
    <text evidence="2">The sequence shown here is derived from an EMBL/GenBank/DDBJ whole genome shotgun (WGS) entry which is preliminary data.</text>
</comment>
<protein>
    <submittedName>
        <fullName evidence="2">Uncharacterized protein</fullName>
    </submittedName>
</protein>
<gene>
    <name evidence="2" type="ORF">IHQ68_11970</name>
</gene>
<accession>A0ABU1DH21</accession>
<sequence>MTATSATIERPDDRPKIPLAVKLAYSAFMAVMIPVYLWYYGPTNFLYFCDQALLFTLVGIWLESPLLLSIPAAGIFLPQMLWIADFVGTLFGAPLIGMTGYMFKSDTSLFLRGLSTFHGWLPLLLVYLVVKVGYDRRAFWFCATITTVTLLVCFFFMPPPRPDPGLTPVNINYVWGPDDQAAQTFMGPYAWLALLLIGMPGVFVLPAHLAFRRLMPQAKPAS</sequence>
<feature type="transmembrane region" description="Helical" evidence="1">
    <location>
        <begin position="137"/>
        <end position="157"/>
    </location>
</feature>
<dbReference type="EMBL" id="JADBEO010000023">
    <property type="protein sequence ID" value="MDR4307333.1"/>
    <property type="molecule type" value="Genomic_DNA"/>
</dbReference>
<reference evidence="2" key="1">
    <citation type="submission" date="2020-10" db="EMBL/GenBank/DDBJ databases">
        <authorList>
            <person name="Abbas A."/>
            <person name="Razzaq R."/>
            <person name="Waqas M."/>
            <person name="Abbas N."/>
            <person name="Nielsen T.K."/>
            <person name="Hansen L.H."/>
            <person name="Hussain S."/>
            <person name="Shahid M."/>
        </authorList>
    </citation>
    <scope>NUCLEOTIDE SEQUENCE</scope>
    <source>
        <strain evidence="2">S14</strain>
    </source>
</reference>
<keyword evidence="1" id="KW-1133">Transmembrane helix</keyword>
<feature type="transmembrane region" description="Helical" evidence="1">
    <location>
        <begin position="189"/>
        <end position="211"/>
    </location>
</feature>
<evidence type="ECO:0000313" key="2">
    <source>
        <dbReference type="EMBL" id="MDR4307333.1"/>
    </source>
</evidence>
<keyword evidence="1" id="KW-0812">Transmembrane</keyword>
<feature type="transmembrane region" description="Helical" evidence="1">
    <location>
        <begin position="80"/>
        <end position="103"/>
    </location>
</feature>
<evidence type="ECO:0000313" key="3">
    <source>
        <dbReference type="Proteomes" id="UP001181622"/>
    </source>
</evidence>
<evidence type="ECO:0000256" key="1">
    <source>
        <dbReference type="SAM" id="Phobius"/>
    </source>
</evidence>
<dbReference type="Proteomes" id="UP001181622">
    <property type="component" value="Unassembled WGS sequence"/>
</dbReference>